<evidence type="ECO:0000256" key="2">
    <source>
        <dbReference type="ARBA" id="ARBA00022741"/>
    </source>
</evidence>
<keyword evidence="7" id="KW-0418">Kinase</keyword>
<dbReference type="GO" id="GO:0004672">
    <property type="term" value="F:protein kinase activity"/>
    <property type="evidence" value="ECO:0007669"/>
    <property type="project" value="InterPro"/>
</dbReference>
<dbReference type="InterPro" id="IPR017441">
    <property type="entry name" value="Protein_kinase_ATP_BS"/>
</dbReference>
<dbReference type="Gene3D" id="3.30.200.20">
    <property type="entry name" value="Phosphorylase Kinase, domain 1"/>
    <property type="match status" value="1"/>
</dbReference>
<organism evidence="7">
    <name type="scientific">Borely moumouvirus</name>
    <dbReference type="NCBI Taxonomy" id="2712067"/>
    <lineage>
        <taxon>Viruses</taxon>
        <taxon>Varidnaviria</taxon>
        <taxon>Bamfordvirae</taxon>
        <taxon>Nucleocytoviricota</taxon>
        <taxon>Megaviricetes</taxon>
        <taxon>Imitervirales</taxon>
        <taxon>Mimiviridae</taxon>
        <taxon>Megamimivirinae</taxon>
        <taxon>Moumouvirus</taxon>
    </lineage>
</organism>
<dbReference type="Pfam" id="PF00069">
    <property type="entry name" value="Pkinase"/>
    <property type="match status" value="1"/>
</dbReference>
<keyword evidence="4" id="KW-0131">Cell cycle</keyword>
<dbReference type="InterPro" id="IPR011009">
    <property type="entry name" value="Kinase-like_dom_sf"/>
</dbReference>
<feature type="domain" description="Protein kinase" evidence="6">
    <location>
        <begin position="260"/>
        <end position="533"/>
    </location>
</feature>
<dbReference type="Gene3D" id="1.10.510.10">
    <property type="entry name" value="Transferase(Phosphotransferase) domain 1"/>
    <property type="match status" value="1"/>
</dbReference>
<dbReference type="EMBL" id="MN175499">
    <property type="protein sequence ID" value="QID06457.1"/>
    <property type="molecule type" value="Genomic_DNA"/>
</dbReference>
<dbReference type="InterPro" id="IPR000719">
    <property type="entry name" value="Prot_kinase_dom"/>
</dbReference>
<dbReference type="Pfam" id="PF00134">
    <property type="entry name" value="Cyclin_N"/>
    <property type="match status" value="1"/>
</dbReference>
<dbReference type="GO" id="GO:0005524">
    <property type="term" value="F:ATP binding"/>
    <property type="evidence" value="ECO:0007669"/>
    <property type="project" value="UniProtKB-UniRule"/>
</dbReference>
<evidence type="ECO:0000256" key="1">
    <source>
        <dbReference type="ARBA" id="ARBA00022618"/>
    </source>
</evidence>
<dbReference type="InterPro" id="IPR036915">
    <property type="entry name" value="Cyclin-like_sf"/>
</dbReference>
<evidence type="ECO:0000259" key="6">
    <source>
        <dbReference type="PROSITE" id="PS50011"/>
    </source>
</evidence>
<dbReference type="InterPro" id="IPR050117">
    <property type="entry name" value="MAPK"/>
</dbReference>
<dbReference type="PROSITE" id="PS00109">
    <property type="entry name" value="PROTEIN_KINASE_TYR"/>
    <property type="match status" value="1"/>
</dbReference>
<protein>
    <submittedName>
        <fullName evidence="7">Cyclin-domain fused to serine-threonine kinase</fullName>
    </submittedName>
</protein>
<dbReference type="SMART" id="SM00385">
    <property type="entry name" value="CYCLIN"/>
    <property type="match status" value="1"/>
</dbReference>
<proteinExistence type="predicted"/>
<dbReference type="InterPro" id="IPR008266">
    <property type="entry name" value="Tyr_kinase_AS"/>
</dbReference>
<keyword evidence="1" id="KW-0132">Cell division</keyword>
<reference evidence="7" key="1">
    <citation type="submission" date="2019-07" db="EMBL/GenBank/DDBJ databases">
        <title>The discovery of a new lineage B mimivirus raises questions about particles surface fibrils.</title>
        <authorList>
            <person name="Silva L.K.S."/>
            <person name="Rodrigues R.A.L."/>
            <person name="Andrade A.C.S.P."/>
            <person name="Hikida H."/>
            <person name="Andreani J."/>
            <person name="Levasseur A."/>
            <person name="La Scola B."/>
            <person name="Abrahao J.S."/>
        </authorList>
    </citation>
    <scope>NUCLEOTIDE SEQUENCE</scope>
    <source>
        <strain evidence="7">B60</strain>
    </source>
</reference>
<evidence type="ECO:0000256" key="5">
    <source>
        <dbReference type="PROSITE-ProRule" id="PRU10141"/>
    </source>
</evidence>
<dbReference type="InterPro" id="IPR006671">
    <property type="entry name" value="Cyclin_N"/>
</dbReference>
<dbReference type="PROSITE" id="PS00107">
    <property type="entry name" value="PROTEIN_KINASE_ATP"/>
    <property type="match status" value="1"/>
</dbReference>
<evidence type="ECO:0000313" key="7">
    <source>
        <dbReference type="EMBL" id="QID06457.1"/>
    </source>
</evidence>
<keyword evidence="7" id="KW-0808">Transferase</keyword>
<keyword evidence="2 5" id="KW-0547">Nucleotide-binding</keyword>
<keyword evidence="3 5" id="KW-0067">ATP-binding</keyword>
<evidence type="ECO:0000256" key="4">
    <source>
        <dbReference type="ARBA" id="ARBA00023306"/>
    </source>
</evidence>
<dbReference type="Gene3D" id="1.10.472.10">
    <property type="entry name" value="Cyclin-like"/>
    <property type="match status" value="2"/>
</dbReference>
<dbReference type="PANTHER" id="PTHR24055">
    <property type="entry name" value="MITOGEN-ACTIVATED PROTEIN KINASE"/>
    <property type="match status" value="1"/>
</dbReference>
<dbReference type="PROSITE" id="PS50011">
    <property type="entry name" value="PROTEIN_KINASE_DOM"/>
    <property type="match status" value="1"/>
</dbReference>
<dbReference type="FunFam" id="1.10.472.10:FF:000001">
    <property type="entry name" value="G2/mitotic-specific cyclin"/>
    <property type="match status" value="1"/>
</dbReference>
<sequence length="536" mass="62778">MNFFINQNEINKNMRSVCVDWLVSVEDDIDLKPSTTNLAVTLMDRYILLQNNIPKKNLQAIAICCMNLASKLNDSSNISISECVYYTAKTYVHEDLAKLEYNVLKTLNFDVYKPIIFDEIKSIRRNMINSLESVFFSSYITYILLATPEYLFFNPKKLANHIIKFSTKILDDDNDLELFINSNIYYQYMFTMWKNYRSGKLNDIQDKYSHNRFRQIAKKSVPNISCHFDVENLPKKIHKSYNTNLNYKTKIYSFQEIKDMEKIKELGKGTFGIVQYVKDNDKDLALKYQKCEEEIDAFVVREICNMHYLNHDNILKIHGVNYDYYKNQSYIGLELASQSLYNRIYSEEEPISESIKSKYIIQLLSGIEHMHQYGIMHRDLSLGNILISFNDDLKICDFGQSKIFNKNIILSHSLNICTITSRAIELFFDYPKYNEKIDIWSCACIIGVILNGKYLFNIRSESKSDAMSEIFKILGSPKDLDYLTGKIPEYEKTGFTELESKYPNETNIIYKMLDYDINKRISASEALSMFKTLYNN</sequence>
<dbReference type="SUPFAM" id="SSF47954">
    <property type="entry name" value="Cyclin-like"/>
    <property type="match status" value="1"/>
</dbReference>
<dbReference type="GO" id="GO:0051301">
    <property type="term" value="P:cell division"/>
    <property type="evidence" value="ECO:0007669"/>
    <property type="project" value="UniProtKB-KW"/>
</dbReference>
<name>A0A6G6AD18_9VIRU</name>
<accession>A0A6G6AD18</accession>
<dbReference type="SUPFAM" id="SSF56112">
    <property type="entry name" value="Protein kinase-like (PK-like)"/>
    <property type="match status" value="1"/>
</dbReference>
<dbReference type="InterPro" id="IPR013763">
    <property type="entry name" value="Cyclin-like_dom"/>
</dbReference>
<feature type="binding site" evidence="5">
    <location>
        <position position="287"/>
    </location>
    <ligand>
        <name>ATP</name>
        <dbReference type="ChEBI" id="CHEBI:30616"/>
    </ligand>
</feature>
<evidence type="ECO:0000256" key="3">
    <source>
        <dbReference type="ARBA" id="ARBA00022840"/>
    </source>
</evidence>